<proteinExistence type="predicted"/>
<sequence length="69" mass="7800">MTTLTEQDANLLTEQLSEALLRFSDSKISKQEALNIANVALRNVDLNDPVFAHKGLNWYAKEILKKVDI</sequence>
<dbReference type="EMBL" id="BMLW01000019">
    <property type="protein sequence ID" value="GGP16374.1"/>
    <property type="molecule type" value="Genomic_DNA"/>
</dbReference>
<evidence type="ECO:0000313" key="1">
    <source>
        <dbReference type="EMBL" id="GGP16374.1"/>
    </source>
</evidence>
<keyword evidence="2" id="KW-1185">Reference proteome</keyword>
<protein>
    <submittedName>
        <fullName evidence="1">Uncharacterized protein</fullName>
    </submittedName>
</protein>
<organism evidence="1 2">
    <name type="scientific">Oceanobacillus neutriphilus</name>
    <dbReference type="NCBI Taxonomy" id="531815"/>
    <lineage>
        <taxon>Bacteria</taxon>
        <taxon>Bacillati</taxon>
        <taxon>Bacillota</taxon>
        <taxon>Bacilli</taxon>
        <taxon>Bacillales</taxon>
        <taxon>Bacillaceae</taxon>
        <taxon>Oceanobacillus</taxon>
    </lineage>
</organism>
<gene>
    <name evidence="1" type="ORF">GCM10011346_48150</name>
</gene>
<reference evidence="2" key="1">
    <citation type="journal article" date="2019" name="Int. J. Syst. Evol. Microbiol.">
        <title>The Global Catalogue of Microorganisms (GCM) 10K type strain sequencing project: providing services to taxonomists for standard genome sequencing and annotation.</title>
        <authorList>
            <consortium name="The Broad Institute Genomics Platform"/>
            <consortium name="The Broad Institute Genome Sequencing Center for Infectious Disease"/>
            <person name="Wu L."/>
            <person name="Ma J."/>
        </authorList>
    </citation>
    <scope>NUCLEOTIDE SEQUENCE [LARGE SCALE GENOMIC DNA]</scope>
    <source>
        <strain evidence="2">CGMCC 1.7693</strain>
    </source>
</reference>
<evidence type="ECO:0000313" key="2">
    <source>
        <dbReference type="Proteomes" id="UP000641206"/>
    </source>
</evidence>
<name>A0ABQ2P254_9BACI</name>
<dbReference type="RefSeq" id="WP_188737968.1">
    <property type="nucleotide sequence ID" value="NZ_BMLW01000019.1"/>
</dbReference>
<accession>A0ABQ2P254</accession>
<dbReference type="Proteomes" id="UP000641206">
    <property type="component" value="Unassembled WGS sequence"/>
</dbReference>
<comment type="caution">
    <text evidence="1">The sequence shown here is derived from an EMBL/GenBank/DDBJ whole genome shotgun (WGS) entry which is preliminary data.</text>
</comment>